<dbReference type="RefSeq" id="WP_219665779.1">
    <property type="nucleotide sequence ID" value="NZ_WTFF01000035.1"/>
</dbReference>
<dbReference type="InterPro" id="IPR050266">
    <property type="entry name" value="AB_hydrolase_sf"/>
</dbReference>
<evidence type="ECO:0000259" key="1">
    <source>
        <dbReference type="Pfam" id="PF12697"/>
    </source>
</evidence>
<name>A0ABS6Z266_9ACTN</name>
<keyword evidence="3" id="KW-1185">Reference proteome</keyword>
<evidence type="ECO:0000313" key="2">
    <source>
        <dbReference type="EMBL" id="MBW5481840.1"/>
    </source>
</evidence>
<evidence type="ECO:0000313" key="3">
    <source>
        <dbReference type="Proteomes" id="UP000812013"/>
    </source>
</evidence>
<dbReference type="EMBL" id="WTFF01000035">
    <property type="protein sequence ID" value="MBW5481840.1"/>
    <property type="molecule type" value="Genomic_DNA"/>
</dbReference>
<comment type="caution">
    <text evidence="2">The sequence shown here is derived from an EMBL/GenBank/DDBJ whole genome shotgun (WGS) entry which is preliminary data.</text>
</comment>
<dbReference type="InterPro" id="IPR029058">
    <property type="entry name" value="AB_hydrolase_fold"/>
</dbReference>
<feature type="domain" description="AB hydrolase-1" evidence="1">
    <location>
        <begin position="57"/>
        <end position="275"/>
    </location>
</feature>
<dbReference type="GO" id="GO:0016787">
    <property type="term" value="F:hydrolase activity"/>
    <property type="evidence" value="ECO:0007669"/>
    <property type="project" value="UniProtKB-KW"/>
</dbReference>
<dbReference type="Proteomes" id="UP000812013">
    <property type="component" value="Unassembled WGS sequence"/>
</dbReference>
<dbReference type="PANTHER" id="PTHR43798:SF33">
    <property type="entry name" value="HYDROLASE, PUTATIVE (AFU_ORTHOLOGUE AFUA_2G14860)-RELATED"/>
    <property type="match status" value="1"/>
</dbReference>
<dbReference type="Pfam" id="PF12697">
    <property type="entry name" value="Abhydrolase_6"/>
    <property type="match status" value="1"/>
</dbReference>
<dbReference type="InterPro" id="IPR000073">
    <property type="entry name" value="AB_hydrolase_1"/>
</dbReference>
<sequence length="297" mass="31940">MTARTGSFAEDAARTRVLAAYDRAMAFWPEPREELDVPTRFGRTRVHAYGAGERTPVVLLHGRSATPAEWAPHVEALARGGRRVLAVDRVGEPGYSSQSLPIGSADDAAAWLEAALAGLGLERVHLIGHSYGGWVALQQTVLVPGRIASVAVYDPPRALAPLKPGFLLGAIAGAVSGSDGFQRRWFTRLIGETGVSAEEAEAGMRLSLDAINGFRLRLPQPQRMSDEELGSIRVPALVLLGGADRVMHSRRAEARAQRLIPDVRTEIVPGAGHGIPVGIFNERVPAFLDEVERSVRT</sequence>
<protein>
    <submittedName>
        <fullName evidence="2">Alpha/beta fold hydrolase</fullName>
    </submittedName>
</protein>
<keyword evidence="2" id="KW-0378">Hydrolase</keyword>
<dbReference type="PANTHER" id="PTHR43798">
    <property type="entry name" value="MONOACYLGLYCEROL LIPASE"/>
    <property type="match status" value="1"/>
</dbReference>
<dbReference type="SUPFAM" id="SSF53474">
    <property type="entry name" value="alpha/beta-Hydrolases"/>
    <property type="match status" value="1"/>
</dbReference>
<accession>A0ABS6Z266</accession>
<organism evidence="2 3">
    <name type="scientific">Streptomyces bambusae</name>
    <dbReference type="NCBI Taxonomy" id="1550616"/>
    <lineage>
        <taxon>Bacteria</taxon>
        <taxon>Bacillati</taxon>
        <taxon>Actinomycetota</taxon>
        <taxon>Actinomycetes</taxon>
        <taxon>Kitasatosporales</taxon>
        <taxon>Streptomycetaceae</taxon>
        <taxon>Streptomyces</taxon>
    </lineage>
</organism>
<dbReference type="Gene3D" id="3.40.50.1820">
    <property type="entry name" value="alpha/beta hydrolase"/>
    <property type="match status" value="1"/>
</dbReference>
<reference evidence="2 3" key="1">
    <citation type="submission" date="2019-12" db="EMBL/GenBank/DDBJ databases">
        <title>Genome sequence of Streptomyces bambusae.</title>
        <authorList>
            <person name="Bansal K."/>
            <person name="Choksket S."/>
            <person name="Korpole S."/>
            <person name="Patil P.B."/>
        </authorList>
    </citation>
    <scope>NUCLEOTIDE SEQUENCE [LARGE SCALE GENOMIC DNA]</scope>
    <source>
        <strain evidence="2 3">SK60</strain>
    </source>
</reference>
<gene>
    <name evidence="2" type="ORF">GPJ59_08070</name>
</gene>
<proteinExistence type="predicted"/>